<organism evidence="1 2">
    <name type="scientific">Amycolatopsis pigmentata</name>
    <dbReference type="NCBI Taxonomy" id="450801"/>
    <lineage>
        <taxon>Bacteria</taxon>
        <taxon>Bacillati</taxon>
        <taxon>Actinomycetota</taxon>
        <taxon>Actinomycetes</taxon>
        <taxon>Pseudonocardiales</taxon>
        <taxon>Pseudonocardiaceae</taxon>
        <taxon>Amycolatopsis</taxon>
    </lineage>
</organism>
<evidence type="ECO:0008006" key="3">
    <source>
        <dbReference type="Google" id="ProtNLM"/>
    </source>
</evidence>
<gene>
    <name evidence="1" type="ORF">ACFSXZ_38365</name>
</gene>
<dbReference type="RefSeq" id="WP_378271190.1">
    <property type="nucleotide sequence ID" value="NZ_JBHUKR010000026.1"/>
</dbReference>
<accession>A0ABW5G7G6</accession>
<evidence type="ECO:0000313" key="2">
    <source>
        <dbReference type="Proteomes" id="UP001597417"/>
    </source>
</evidence>
<reference evidence="2" key="1">
    <citation type="journal article" date="2019" name="Int. J. Syst. Evol. Microbiol.">
        <title>The Global Catalogue of Microorganisms (GCM) 10K type strain sequencing project: providing services to taxonomists for standard genome sequencing and annotation.</title>
        <authorList>
            <consortium name="The Broad Institute Genomics Platform"/>
            <consortium name="The Broad Institute Genome Sequencing Center for Infectious Disease"/>
            <person name="Wu L."/>
            <person name="Ma J."/>
        </authorList>
    </citation>
    <scope>NUCLEOTIDE SEQUENCE [LARGE SCALE GENOMIC DNA]</scope>
    <source>
        <strain evidence="2">CGMCC 4.7645</strain>
    </source>
</reference>
<proteinExistence type="predicted"/>
<protein>
    <recommendedName>
        <fullName evidence="3">Bifunctional DNA primase/polymerase, N-terminal</fullName>
    </recommendedName>
</protein>
<sequence>MVTVISRQARLQSAALEYVIHGWGVVPGPACDGVRYTAGHCDRVVRGLVPALPSGRTLRDARVVWSWWRVAPYGVLARAGEDFDVISVPGALAREMSRRVRLSPNGCPVAKGPGGAVFLVRLGAVLRPELAAHGVRVIERGELVALPPTCVLGGTVKWSVHPTATQFMWDLGDAEEMQAALWDTAQRGIRARQGLPYRYRANGAVVDTTGGYLT</sequence>
<name>A0ABW5G7G6_9PSEU</name>
<comment type="caution">
    <text evidence="1">The sequence shown here is derived from an EMBL/GenBank/DDBJ whole genome shotgun (WGS) entry which is preliminary data.</text>
</comment>
<dbReference type="EMBL" id="JBHUKR010000026">
    <property type="protein sequence ID" value="MFD2422204.1"/>
    <property type="molecule type" value="Genomic_DNA"/>
</dbReference>
<keyword evidence="2" id="KW-1185">Reference proteome</keyword>
<dbReference type="Proteomes" id="UP001597417">
    <property type="component" value="Unassembled WGS sequence"/>
</dbReference>
<evidence type="ECO:0000313" key="1">
    <source>
        <dbReference type="EMBL" id="MFD2422204.1"/>
    </source>
</evidence>